<dbReference type="Pfam" id="PF00581">
    <property type="entry name" value="Rhodanese"/>
    <property type="match status" value="1"/>
</dbReference>
<dbReference type="PANTHER" id="PTHR43031:SF1">
    <property type="entry name" value="PYRIDINE NUCLEOTIDE-DISULPHIDE OXIDOREDUCTASE"/>
    <property type="match status" value="1"/>
</dbReference>
<evidence type="ECO:0000259" key="1">
    <source>
        <dbReference type="PROSITE" id="PS50206"/>
    </source>
</evidence>
<dbReference type="SUPFAM" id="SSF52821">
    <property type="entry name" value="Rhodanese/Cell cycle control phosphatase"/>
    <property type="match status" value="1"/>
</dbReference>
<keyword evidence="3" id="KW-1185">Reference proteome</keyword>
<dbReference type="PROSITE" id="PS50206">
    <property type="entry name" value="RHODANESE_3"/>
    <property type="match status" value="1"/>
</dbReference>
<dbReference type="RefSeq" id="WP_242937355.1">
    <property type="nucleotide sequence ID" value="NZ_CP094326.1"/>
</dbReference>
<evidence type="ECO:0000313" key="2">
    <source>
        <dbReference type="EMBL" id="UNY98953.1"/>
    </source>
</evidence>
<organism evidence="2 3">
    <name type="scientific">Zhouia spongiae</name>
    <dbReference type="NCBI Taxonomy" id="2202721"/>
    <lineage>
        <taxon>Bacteria</taxon>
        <taxon>Pseudomonadati</taxon>
        <taxon>Bacteroidota</taxon>
        <taxon>Flavobacteriia</taxon>
        <taxon>Flavobacteriales</taxon>
        <taxon>Flavobacteriaceae</taxon>
        <taxon>Zhouia</taxon>
    </lineage>
</organism>
<feature type="domain" description="Rhodanese" evidence="1">
    <location>
        <begin position="15"/>
        <end position="103"/>
    </location>
</feature>
<evidence type="ECO:0000313" key="3">
    <source>
        <dbReference type="Proteomes" id="UP000829476"/>
    </source>
</evidence>
<dbReference type="PANTHER" id="PTHR43031">
    <property type="entry name" value="FAD-DEPENDENT OXIDOREDUCTASE"/>
    <property type="match status" value="1"/>
</dbReference>
<protein>
    <submittedName>
        <fullName evidence="2">Rhodanese-like domain-containing protein</fullName>
    </submittedName>
</protein>
<dbReference type="SMART" id="SM00450">
    <property type="entry name" value="RHOD"/>
    <property type="match status" value="1"/>
</dbReference>
<dbReference type="EMBL" id="CP094326">
    <property type="protein sequence ID" value="UNY98953.1"/>
    <property type="molecule type" value="Genomic_DNA"/>
</dbReference>
<reference evidence="2 3" key="1">
    <citation type="journal article" date="2018" name="Int. J. Syst. Evol. Microbiol.">
        <title>Zhouia spongiae sp. nov., isolated from a marine sponge.</title>
        <authorList>
            <person name="Zhuang L."/>
            <person name="Lin B."/>
            <person name="Qin F."/>
            <person name="Luo L."/>
        </authorList>
    </citation>
    <scope>NUCLEOTIDE SEQUENCE [LARGE SCALE GENOMIC DNA]</scope>
    <source>
        <strain evidence="2 3">HN-Y44</strain>
    </source>
</reference>
<dbReference type="InterPro" id="IPR050229">
    <property type="entry name" value="GlpE_sulfurtransferase"/>
</dbReference>
<proteinExistence type="predicted"/>
<dbReference type="InterPro" id="IPR001763">
    <property type="entry name" value="Rhodanese-like_dom"/>
</dbReference>
<gene>
    <name evidence="2" type="ORF">MQE36_01055</name>
</gene>
<dbReference type="CDD" id="cd00158">
    <property type="entry name" value="RHOD"/>
    <property type="match status" value="1"/>
</dbReference>
<dbReference type="InterPro" id="IPR036873">
    <property type="entry name" value="Rhodanese-like_dom_sf"/>
</dbReference>
<accession>A0ABY3YMT4</accession>
<sequence length="103" mass="11771">MADLTQHEWTEQLENDDNAVILDVRTDEEVEEGYIPNAVHIDIYLGQGFLDEVEKLDKSKNYYVYCRSGNRSGQACALMGQLGFENIYNLLGGFNDWEGDVME</sequence>
<dbReference type="Gene3D" id="3.40.250.10">
    <property type="entry name" value="Rhodanese-like domain"/>
    <property type="match status" value="1"/>
</dbReference>
<dbReference type="Proteomes" id="UP000829476">
    <property type="component" value="Chromosome"/>
</dbReference>
<name>A0ABY3YMT4_9FLAO</name>